<dbReference type="Proteomes" id="UP000034329">
    <property type="component" value="Unassembled WGS sequence"/>
</dbReference>
<evidence type="ECO:0000313" key="3">
    <source>
        <dbReference type="Proteomes" id="UP000034329"/>
    </source>
</evidence>
<dbReference type="EMBL" id="LCLA01000014">
    <property type="protein sequence ID" value="KKU10346.1"/>
    <property type="molecule type" value="Genomic_DNA"/>
</dbReference>
<comment type="caution">
    <text evidence="2">The sequence shown here is derived from an EMBL/GenBank/DDBJ whole genome shotgun (WGS) entry which is preliminary data.</text>
</comment>
<evidence type="ECO:0000256" key="1">
    <source>
        <dbReference type="SAM" id="Phobius"/>
    </source>
</evidence>
<keyword evidence="1" id="KW-0812">Transmembrane</keyword>
<sequence length="70" mass="7556">MELSSWNLIWVILLALAVLYIIIETRGGCLVPLVIIWFFVQALDGLDTGALYCIAAALVFVGAFIAAGSR</sequence>
<feature type="transmembrane region" description="Helical" evidence="1">
    <location>
        <begin position="6"/>
        <end position="23"/>
    </location>
</feature>
<feature type="transmembrane region" description="Helical" evidence="1">
    <location>
        <begin position="49"/>
        <end position="67"/>
    </location>
</feature>
<proteinExistence type="predicted"/>
<keyword evidence="1" id="KW-0472">Membrane</keyword>
<dbReference type="AlphaFoldDB" id="A0A0G1MPR4"/>
<gene>
    <name evidence="2" type="ORF">UX13_C0014G0004</name>
</gene>
<evidence type="ECO:0000313" key="2">
    <source>
        <dbReference type="EMBL" id="KKU10346.1"/>
    </source>
</evidence>
<accession>A0A0G1MPR4</accession>
<protein>
    <submittedName>
        <fullName evidence="2">Uncharacterized protein</fullName>
    </submittedName>
</protein>
<organism evidence="2 3">
    <name type="scientific">Candidatus Woesebacteria bacterium GW2011_GWB1_45_5</name>
    <dbReference type="NCBI Taxonomy" id="1618581"/>
    <lineage>
        <taxon>Bacteria</taxon>
        <taxon>Candidatus Woeseibacteriota</taxon>
    </lineage>
</organism>
<reference evidence="2 3" key="1">
    <citation type="journal article" date="2015" name="Nature">
        <title>rRNA introns, odd ribosomes, and small enigmatic genomes across a large radiation of phyla.</title>
        <authorList>
            <person name="Brown C.T."/>
            <person name="Hug L.A."/>
            <person name="Thomas B.C."/>
            <person name="Sharon I."/>
            <person name="Castelle C.J."/>
            <person name="Singh A."/>
            <person name="Wilkins M.J."/>
            <person name="Williams K.H."/>
            <person name="Banfield J.F."/>
        </authorList>
    </citation>
    <scope>NUCLEOTIDE SEQUENCE [LARGE SCALE GENOMIC DNA]</scope>
</reference>
<keyword evidence="1" id="KW-1133">Transmembrane helix</keyword>
<name>A0A0G1MPR4_9BACT</name>